<proteinExistence type="predicted"/>
<keyword evidence="11" id="KW-0695">RNA-directed DNA polymerase</keyword>
<evidence type="ECO:0000256" key="11">
    <source>
        <dbReference type="ARBA" id="ARBA00022918"/>
    </source>
</evidence>
<dbReference type="GO" id="GO:0003887">
    <property type="term" value="F:DNA-directed DNA polymerase activity"/>
    <property type="evidence" value="ECO:0007669"/>
    <property type="project" value="UniProtKB-KW"/>
</dbReference>
<keyword evidence="10" id="KW-0229">DNA integration</keyword>
<dbReference type="Pfam" id="PF00098">
    <property type="entry name" value="zf-CCHC"/>
    <property type="match status" value="1"/>
</dbReference>
<keyword evidence="14" id="KW-0862">Zinc</keyword>
<dbReference type="PROSITE" id="PS50158">
    <property type="entry name" value="ZF_CCHC"/>
    <property type="match status" value="1"/>
</dbReference>
<organism evidence="16">
    <name type="scientific">Physcomitrium patens</name>
    <name type="common">Spreading-leaved earth moss</name>
    <name type="synonym">Physcomitrella patens</name>
    <dbReference type="NCBI Taxonomy" id="3218"/>
    <lineage>
        <taxon>Eukaryota</taxon>
        <taxon>Viridiplantae</taxon>
        <taxon>Streptophyta</taxon>
        <taxon>Embryophyta</taxon>
        <taxon>Bryophyta</taxon>
        <taxon>Bryophytina</taxon>
        <taxon>Bryopsida</taxon>
        <taxon>Funariidae</taxon>
        <taxon>Funariales</taxon>
        <taxon>Funariaceae</taxon>
        <taxon>Physcomitrium</taxon>
    </lineage>
</organism>
<dbReference type="STRING" id="3218.A0A2K1L356"/>
<keyword evidence="3" id="KW-0540">Nuclease</keyword>
<keyword evidence="2" id="KW-0645">Protease</keyword>
<dbReference type="EnsemblPlants" id="Pp3c2_27170V3.1">
    <property type="protein sequence ID" value="Pp3c2_27170V3.1"/>
    <property type="gene ID" value="Pp3c2_27170"/>
</dbReference>
<reference evidence="17" key="3">
    <citation type="submission" date="2020-12" db="UniProtKB">
        <authorList>
            <consortium name="EnsemblPlants"/>
        </authorList>
    </citation>
    <scope>IDENTIFICATION</scope>
</reference>
<gene>
    <name evidence="16" type="ORF">PHYPA_003255</name>
</gene>
<evidence type="ECO:0000313" key="16">
    <source>
        <dbReference type="EMBL" id="PNR60462.1"/>
    </source>
</evidence>
<reference evidence="16 18" key="2">
    <citation type="journal article" date="2018" name="Plant J.">
        <title>The Physcomitrella patens chromosome-scale assembly reveals moss genome structure and evolution.</title>
        <authorList>
            <person name="Lang D."/>
            <person name="Ullrich K.K."/>
            <person name="Murat F."/>
            <person name="Fuchs J."/>
            <person name="Jenkins J."/>
            <person name="Haas F.B."/>
            <person name="Piednoel M."/>
            <person name="Gundlach H."/>
            <person name="Van Bel M."/>
            <person name="Meyberg R."/>
            <person name="Vives C."/>
            <person name="Morata J."/>
            <person name="Symeonidi A."/>
            <person name="Hiss M."/>
            <person name="Muchero W."/>
            <person name="Kamisugi Y."/>
            <person name="Saleh O."/>
            <person name="Blanc G."/>
            <person name="Decker E.L."/>
            <person name="van Gessel N."/>
            <person name="Grimwood J."/>
            <person name="Hayes R.D."/>
            <person name="Graham S.W."/>
            <person name="Gunter L.E."/>
            <person name="McDaniel S.F."/>
            <person name="Hoernstein S.N.W."/>
            <person name="Larsson A."/>
            <person name="Li F.W."/>
            <person name="Perroud P.F."/>
            <person name="Phillips J."/>
            <person name="Ranjan P."/>
            <person name="Rokshar D.S."/>
            <person name="Rothfels C.J."/>
            <person name="Schneider L."/>
            <person name="Shu S."/>
            <person name="Stevenson D.W."/>
            <person name="Thummler F."/>
            <person name="Tillich M."/>
            <person name="Villarreal Aguilar J.C."/>
            <person name="Widiez T."/>
            <person name="Wong G.K."/>
            <person name="Wymore A."/>
            <person name="Zhang Y."/>
            <person name="Zimmer A.D."/>
            <person name="Quatrano R.S."/>
            <person name="Mayer K.F.X."/>
            <person name="Goodstein D."/>
            <person name="Casacuberta J.M."/>
            <person name="Vandepoele K."/>
            <person name="Reski R."/>
            <person name="Cuming A.C."/>
            <person name="Tuskan G.A."/>
            <person name="Maumus F."/>
            <person name="Salse J."/>
            <person name="Schmutz J."/>
            <person name="Rensing S.A."/>
        </authorList>
    </citation>
    <scope>NUCLEOTIDE SEQUENCE [LARGE SCALE GENOMIC DNA]</scope>
    <source>
        <strain evidence="17 18">cv. Gransden 2004</strain>
    </source>
</reference>
<evidence type="ECO:0000256" key="10">
    <source>
        <dbReference type="ARBA" id="ARBA00022908"/>
    </source>
</evidence>
<evidence type="ECO:0000256" key="6">
    <source>
        <dbReference type="ARBA" id="ARBA00022759"/>
    </source>
</evidence>
<protein>
    <recommendedName>
        <fullName evidence="15">CCHC-type domain-containing protein</fullName>
    </recommendedName>
</protein>
<dbReference type="Gene3D" id="4.10.60.10">
    <property type="entry name" value="Zinc finger, CCHC-type"/>
    <property type="match status" value="1"/>
</dbReference>
<keyword evidence="6" id="KW-0255">Endonuclease</keyword>
<keyword evidence="7" id="KW-0378">Hydrolase</keyword>
<evidence type="ECO:0000256" key="5">
    <source>
        <dbReference type="ARBA" id="ARBA00022741"/>
    </source>
</evidence>
<evidence type="ECO:0000256" key="1">
    <source>
        <dbReference type="ARBA" id="ARBA00002180"/>
    </source>
</evidence>
<dbReference type="AlphaFoldDB" id="A0A2K1L356"/>
<dbReference type="InterPro" id="IPR001878">
    <property type="entry name" value="Znf_CCHC"/>
</dbReference>
<dbReference type="PANTHER" id="PTHR42648">
    <property type="entry name" value="TRANSPOSASE, PUTATIVE-RELATED"/>
    <property type="match status" value="1"/>
</dbReference>
<evidence type="ECO:0000256" key="2">
    <source>
        <dbReference type="ARBA" id="ARBA00022670"/>
    </source>
</evidence>
<dbReference type="Gramene" id="Pp3c2_27170V3.1">
    <property type="protein sequence ID" value="Pp3c2_27170V3.1"/>
    <property type="gene ID" value="Pp3c2_27170"/>
</dbReference>
<keyword evidence="14" id="KW-0863">Zinc-finger</keyword>
<keyword evidence="12" id="KW-0808">Transferase</keyword>
<keyword evidence="8" id="KW-0067">ATP-binding</keyword>
<dbReference type="InterPro" id="IPR036875">
    <property type="entry name" value="Znf_CCHC_sf"/>
</dbReference>
<evidence type="ECO:0000256" key="12">
    <source>
        <dbReference type="ARBA" id="ARBA00022932"/>
    </source>
</evidence>
<evidence type="ECO:0000256" key="14">
    <source>
        <dbReference type="PROSITE-ProRule" id="PRU00047"/>
    </source>
</evidence>
<dbReference type="SMART" id="SM00343">
    <property type="entry name" value="ZnF_C2HC"/>
    <property type="match status" value="1"/>
</dbReference>
<dbReference type="EMBL" id="ABEU02000002">
    <property type="protein sequence ID" value="PNR60462.1"/>
    <property type="molecule type" value="Genomic_DNA"/>
</dbReference>
<evidence type="ECO:0000313" key="18">
    <source>
        <dbReference type="Proteomes" id="UP000006727"/>
    </source>
</evidence>
<dbReference type="InterPro" id="IPR057670">
    <property type="entry name" value="SH3_retrovirus"/>
</dbReference>
<keyword evidence="12" id="KW-0548">Nucleotidyltransferase</keyword>
<feature type="domain" description="CCHC-type" evidence="15">
    <location>
        <begin position="53"/>
        <end position="68"/>
    </location>
</feature>
<evidence type="ECO:0000256" key="7">
    <source>
        <dbReference type="ARBA" id="ARBA00022801"/>
    </source>
</evidence>
<dbReference type="GO" id="GO:0003964">
    <property type="term" value="F:RNA-directed DNA polymerase activity"/>
    <property type="evidence" value="ECO:0007669"/>
    <property type="project" value="UniProtKB-KW"/>
</dbReference>
<name>A0A2K1L356_PHYPA</name>
<dbReference type="GO" id="GO:0008233">
    <property type="term" value="F:peptidase activity"/>
    <property type="evidence" value="ECO:0007669"/>
    <property type="project" value="UniProtKB-KW"/>
</dbReference>
<dbReference type="GO" id="GO:0004519">
    <property type="term" value="F:endonuclease activity"/>
    <property type="evidence" value="ECO:0007669"/>
    <property type="project" value="UniProtKB-KW"/>
</dbReference>
<dbReference type="GO" id="GO:0006310">
    <property type="term" value="P:DNA recombination"/>
    <property type="evidence" value="ECO:0007669"/>
    <property type="project" value="UniProtKB-KW"/>
</dbReference>
<dbReference type="Pfam" id="PF22936">
    <property type="entry name" value="Pol_BBD"/>
    <property type="match status" value="1"/>
</dbReference>
<comment type="function">
    <text evidence="1">The aspartyl protease (PR) mediates the proteolytic cleavages of the Gag and Gag-Pol polyproteins after assembly of the VLP.</text>
</comment>
<evidence type="ECO:0000256" key="4">
    <source>
        <dbReference type="ARBA" id="ARBA00022723"/>
    </source>
</evidence>
<accession>A0A2K1L356</accession>
<keyword evidence="12" id="KW-0239">DNA-directed DNA polymerase</keyword>
<reference evidence="16 18" key="1">
    <citation type="journal article" date="2008" name="Science">
        <title>The Physcomitrella genome reveals evolutionary insights into the conquest of land by plants.</title>
        <authorList>
            <person name="Rensing S."/>
            <person name="Lang D."/>
            <person name="Zimmer A."/>
            <person name="Terry A."/>
            <person name="Salamov A."/>
            <person name="Shapiro H."/>
            <person name="Nishiyama T."/>
            <person name="Perroud P.-F."/>
            <person name="Lindquist E."/>
            <person name="Kamisugi Y."/>
            <person name="Tanahashi T."/>
            <person name="Sakakibara K."/>
            <person name="Fujita T."/>
            <person name="Oishi K."/>
            <person name="Shin-I T."/>
            <person name="Kuroki Y."/>
            <person name="Toyoda A."/>
            <person name="Suzuki Y."/>
            <person name="Hashimoto A."/>
            <person name="Yamaguchi K."/>
            <person name="Sugano A."/>
            <person name="Kohara Y."/>
            <person name="Fujiyama A."/>
            <person name="Anterola A."/>
            <person name="Aoki S."/>
            <person name="Ashton N."/>
            <person name="Barbazuk W.B."/>
            <person name="Barker E."/>
            <person name="Bennetzen J."/>
            <person name="Bezanilla M."/>
            <person name="Blankenship R."/>
            <person name="Cho S.H."/>
            <person name="Dutcher S."/>
            <person name="Estelle M."/>
            <person name="Fawcett J.A."/>
            <person name="Gundlach H."/>
            <person name="Hanada K."/>
            <person name="Heyl A."/>
            <person name="Hicks K.A."/>
            <person name="Hugh J."/>
            <person name="Lohr M."/>
            <person name="Mayer K."/>
            <person name="Melkozernov A."/>
            <person name="Murata T."/>
            <person name="Nelson D."/>
            <person name="Pils B."/>
            <person name="Prigge M."/>
            <person name="Reiss B."/>
            <person name="Renner T."/>
            <person name="Rombauts S."/>
            <person name="Rushton P."/>
            <person name="Sanderfoot A."/>
            <person name="Schween G."/>
            <person name="Shiu S.-H."/>
            <person name="Stueber K."/>
            <person name="Theodoulou F.L."/>
            <person name="Tu H."/>
            <person name="Van de Peer Y."/>
            <person name="Verrier P.J."/>
            <person name="Waters E."/>
            <person name="Wood A."/>
            <person name="Yang L."/>
            <person name="Cove D."/>
            <person name="Cuming A."/>
            <person name="Hasebe M."/>
            <person name="Lucas S."/>
            <person name="Mishler D.B."/>
            <person name="Reski R."/>
            <person name="Grigoriev I."/>
            <person name="Quatrano R.S."/>
            <person name="Boore J.L."/>
        </authorList>
    </citation>
    <scope>NUCLEOTIDE SEQUENCE [LARGE SCALE GENOMIC DNA]</scope>
    <source>
        <strain evidence="17 18">cv. Gransden 2004</strain>
    </source>
</reference>
<evidence type="ECO:0000256" key="8">
    <source>
        <dbReference type="ARBA" id="ARBA00022840"/>
    </source>
</evidence>
<keyword evidence="9" id="KW-0460">Magnesium</keyword>
<dbReference type="Pfam" id="PF25597">
    <property type="entry name" value="SH3_retrovirus"/>
    <property type="match status" value="1"/>
</dbReference>
<dbReference type="GO" id="GO:0006508">
    <property type="term" value="P:proteolysis"/>
    <property type="evidence" value="ECO:0007669"/>
    <property type="project" value="UniProtKB-KW"/>
</dbReference>
<dbReference type="GO" id="GO:0015074">
    <property type="term" value="P:DNA integration"/>
    <property type="evidence" value="ECO:0007669"/>
    <property type="project" value="UniProtKB-KW"/>
</dbReference>
<dbReference type="GO" id="GO:0003676">
    <property type="term" value="F:nucleic acid binding"/>
    <property type="evidence" value="ECO:0007669"/>
    <property type="project" value="InterPro"/>
</dbReference>
<keyword evidence="18" id="KW-1185">Reference proteome</keyword>
<evidence type="ECO:0000259" key="15">
    <source>
        <dbReference type="PROSITE" id="PS50158"/>
    </source>
</evidence>
<dbReference type="Proteomes" id="UP000006727">
    <property type="component" value="Chromosome 2"/>
</dbReference>
<keyword evidence="5" id="KW-0547">Nucleotide-binding</keyword>
<dbReference type="InterPro" id="IPR054722">
    <property type="entry name" value="PolX-like_BBD"/>
</dbReference>
<evidence type="ECO:0000256" key="3">
    <source>
        <dbReference type="ARBA" id="ARBA00022722"/>
    </source>
</evidence>
<evidence type="ECO:0000256" key="13">
    <source>
        <dbReference type="ARBA" id="ARBA00023172"/>
    </source>
</evidence>
<evidence type="ECO:0000256" key="9">
    <source>
        <dbReference type="ARBA" id="ARBA00022842"/>
    </source>
</evidence>
<evidence type="ECO:0000313" key="17">
    <source>
        <dbReference type="EnsemblPlants" id="Pp3c2_27170V3.1"/>
    </source>
</evidence>
<dbReference type="InterPro" id="IPR039537">
    <property type="entry name" value="Retrotran_Ty1/copia-like"/>
</dbReference>
<dbReference type="SUPFAM" id="SSF57756">
    <property type="entry name" value="Retrovirus zinc finger-like domains"/>
    <property type="match status" value="1"/>
</dbReference>
<dbReference type="GO" id="GO:0005524">
    <property type="term" value="F:ATP binding"/>
    <property type="evidence" value="ECO:0007669"/>
    <property type="project" value="UniProtKB-KW"/>
</dbReference>
<dbReference type="PANTHER" id="PTHR42648:SF11">
    <property type="entry name" value="TRANSPOSON TY4-P GAG-POL POLYPROTEIN"/>
    <property type="match status" value="1"/>
</dbReference>
<keyword evidence="13" id="KW-0233">DNA recombination</keyword>
<dbReference type="InParanoid" id="A0A2K1L356"/>
<keyword evidence="4" id="KW-0479">Metal-binding</keyword>
<dbReference type="GO" id="GO:0008270">
    <property type="term" value="F:zinc ion binding"/>
    <property type="evidence" value="ECO:0007669"/>
    <property type="project" value="UniProtKB-KW"/>
</dbReference>
<sequence>MNLTFDNNSALYVGKKFQNNNKKSYFNKNFRRNSQRETSISKPHEKSNFAIKKCFFCKKTGHLIKDCRTRIASKNCNNKKETNVATKTNKLYVATLTVKENPNLMWYVDSGATQHMCHELEGFVKYIKSEDKQIVYLGDDTTSCIIEGHGDVNIKLTNGDEKIIPDLLHILRLVKNLFFAKQLVKARGKIRIRAGTTTLINKFGQTIGICKLNPDLYELANYLQNRSPTKSVQVTKTPFELWYKRQPNLSYLKIFGCKAHVFISKETRKKLDSHSQEAIFLGYSEESKAYRLINIQSQQILISRDILFNENLHDSKTITYLQKHNEELLLDLELLKHPSITKRINE</sequence>